<keyword evidence="2 6" id="KW-1003">Cell membrane</keyword>
<comment type="subcellular location">
    <subcellularLocation>
        <location evidence="1 6">Cell membrane</location>
        <topology evidence="1 6">Multi-pass membrane protein</topology>
    </subcellularLocation>
</comment>
<dbReference type="InterPro" id="IPR052536">
    <property type="entry name" value="ABC-4_Integral_Memb_Prot"/>
</dbReference>
<evidence type="ECO:0000256" key="5">
    <source>
        <dbReference type="ARBA" id="ARBA00023136"/>
    </source>
</evidence>
<evidence type="ECO:0000256" key="3">
    <source>
        <dbReference type="ARBA" id="ARBA00022692"/>
    </source>
</evidence>
<feature type="transmembrane region" description="Helical" evidence="6">
    <location>
        <begin position="53"/>
        <end position="77"/>
    </location>
</feature>
<organism evidence="8 9">
    <name type="scientific">Tissierella carlieri</name>
    <dbReference type="NCBI Taxonomy" id="689904"/>
    <lineage>
        <taxon>Bacteria</taxon>
        <taxon>Bacillati</taxon>
        <taxon>Bacillota</taxon>
        <taxon>Tissierellia</taxon>
        <taxon>Tissierellales</taxon>
        <taxon>Tissierellaceae</taxon>
        <taxon>Tissierella</taxon>
    </lineage>
</organism>
<dbReference type="InterPro" id="IPR003838">
    <property type="entry name" value="ABC3_permease_C"/>
</dbReference>
<keyword evidence="4 6" id="KW-1133">Transmembrane helix</keyword>
<feature type="transmembrane region" description="Helical" evidence="6">
    <location>
        <begin position="196"/>
        <end position="214"/>
    </location>
</feature>
<sequence>MTLHQLAFNNIKRNMNTYTAYFFSCIFAVFIFFSFAISLFHPLLFNSYETGSSIFIALTIGEVIIFAFAFLFVLYSLSTFLKARKKEFGVLTILGMTKKDFNRLIFVENIMIGVLSILSGLIIGLALSKLFLMFTSKFLGVESLGFYFPLKAIVLTIICFSIIFILISFITPKLINMEKTVELLKAGKKPKKAPKTSILLAFISIFMIGSGYYLGLTGDRYTQNFIPYLMVGLIVLGTLLLFNQFSVLVLNLLKKSKKIYLNKTNLLWISNLSYKIKDNARMLFLVSITSTVTFISVGLLYSMKTNQISSTKIHFPFPFTYVSMEGNQMESTHLSRIEENLKAKGFSYDKYEIEYIKDIMEGKKDFYAIKQSDFNNMGYALGIKDINVNESEGVLINSYMDRREWEKVKAFYSEVYLDSNGLKFNIVDTIDENVVTQGLLNTIIVVDDQTFNSLKGNIEKVYLYDTERWTETGEIAVSLKNEFQHKYEDPFIFLTAGDMYEVELQQANILLYIGFFIGVIFFIGAGSFLYFRFYSSLNDEKEKYKNISKLGLSNKELKKVTTIETAILFFTPYIVAAIHSLIAIEMLKSSSQDIIGSKSVVVLIGFFIVQGIYFLGVRQRFNKHLVKYIR</sequence>
<feature type="transmembrane region" description="Helical" evidence="6">
    <location>
        <begin position="20"/>
        <end position="41"/>
    </location>
</feature>
<proteinExistence type="inferred from homology"/>
<name>A0ABT1SGS3_9FIRM</name>
<feature type="transmembrane region" description="Helical" evidence="6">
    <location>
        <begin position="106"/>
        <end position="132"/>
    </location>
</feature>
<evidence type="ECO:0000256" key="1">
    <source>
        <dbReference type="ARBA" id="ARBA00004651"/>
    </source>
</evidence>
<keyword evidence="9" id="KW-1185">Reference proteome</keyword>
<dbReference type="PIRSF" id="PIRSF018968">
    <property type="entry name" value="ABC_permease_BceB"/>
    <property type="match status" value="1"/>
</dbReference>
<dbReference type="Pfam" id="PF02687">
    <property type="entry name" value="FtsX"/>
    <property type="match status" value="1"/>
</dbReference>
<feature type="transmembrane region" description="Helical" evidence="6">
    <location>
        <begin position="152"/>
        <end position="175"/>
    </location>
</feature>
<gene>
    <name evidence="8" type="ORF">NE686_20900</name>
</gene>
<dbReference type="PANTHER" id="PTHR46795:SF2">
    <property type="entry name" value="ABC TRANSPORTER, PERMEASE PROTEIN"/>
    <property type="match status" value="1"/>
</dbReference>
<dbReference type="RefSeq" id="WP_256312990.1">
    <property type="nucleotide sequence ID" value="NZ_JANGAC010000024.1"/>
</dbReference>
<comment type="caution">
    <text evidence="8">The sequence shown here is derived from an EMBL/GenBank/DDBJ whole genome shotgun (WGS) entry which is preliminary data.</text>
</comment>
<feature type="transmembrane region" description="Helical" evidence="6">
    <location>
        <begin position="509"/>
        <end position="531"/>
    </location>
</feature>
<evidence type="ECO:0000313" key="9">
    <source>
        <dbReference type="Proteomes" id="UP001524478"/>
    </source>
</evidence>
<feature type="transmembrane region" description="Helical" evidence="6">
    <location>
        <begin position="226"/>
        <end position="253"/>
    </location>
</feature>
<dbReference type="InterPro" id="IPR027022">
    <property type="entry name" value="ABC_permease_BceB-typ"/>
</dbReference>
<evidence type="ECO:0000256" key="4">
    <source>
        <dbReference type="ARBA" id="ARBA00022989"/>
    </source>
</evidence>
<reference evidence="8 9" key="1">
    <citation type="submission" date="2022-06" db="EMBL/GenBank/DDBJ databases">
        <title>Isolation of gut microbiota from human fecal samples.</title>
        <authorList>
            <person name="Pamer E.G."/>
            <person name="Barat B."/>
            <person name="Waligurski E."/>
            <person name="Medina S."/>
            <person name="Paddock L."/>
            <person name="Mostad J."/>
        </authorList>
    </citation>
    <scope>NUCLEOTIDE SEQUENCE [LARGE SCALE GENOMIC DNA]</scope>
    <source>
        <strain evidence="8 9">DFI.7.95</strain>
    </source>
</reference>
<evidence type="ECO:0000259" key="7">
    <source>
        <dbReference type="Pfam" id="PF02687"/>
    </source>
</evidence>
<feature type="transmembrane region" description="Helical" evidence="6">
    <location>
        <begin position="599"/>
        <end position="617"/>
    </location>
</feature>
<keyword evidence="6" id="KW-0813">Transport</keyword>
<dbReference type="Proteomes" id="UP001524478">
    <property type="component" value="Unassembled WGS sequence"/>
</dbReference>
<dbReference type="PANTHER" id="PTHR46795">
    <property type="entry name" value="ABC TRANSPORTER PERMEASE-RELATED-RELATED"/>
    <property type="match status" value="1"/>
</dbReference>
<evidence type="ECO:0000256" key="2">
    <source>
        <dbReference type="ARBA" id="ARBA00022475"/>
    </source>
</evidence>
<feature type="transmembrane region" description="Helical" evidence="6">
    <location>
        <begin position="282"/>
        <end position="303"/>
    </location>
</feature>
<dbReference type="EMBL" id="JANGAC010000024">
    <property type="protein sequence ID" value="MCQ4925567.1"/>
    <property type="molecule type" value="Genomic_DNA"/>
</dbReference>
<accession>A0ABT1SGS3</accession>
<keyword evidence="5 6" id="KW-0472">Membrane</keyword>
<feature type="domain" description="ABC3 transporter permease C-terminal" evidence="7">
    <location>
        <begin position="63"/>
        <end position="170"/>
    </location>
</feature>
<evidence type="ECO:0000256" key="6">
    <source>
        <dbReference type="PIRNR" id="PIRNR018968"/>
    </source>
</evidence>
<feature type="transmembrane region" description="Helical" evidence="6">
    <location>
        <begin position="565"/>
        <end position="587"/>
    </location>
</feature>
<keyword evidence="3 6" id="KW-0812">Transmembrane</keyword>
<protein>
    <submittedName>
        <fullName evidence="8">ABC transporter permease</fullName>
    </submittedName>
</protein>
<comment type="similarity">
    <text evidence="6">Belongs to the ABC-4 integral membrane protein family.</text>
</comment>
<evidence type="ECO:0000313" key="8">
    <source>
        <dbReference type="EMBL" id="MCQ4925567.1"/>
    </source>
</evidence>